<dbReference type="RefSeq" id="WP_114955877.1">
    <property type="nucleotide sequence ID" value="NZ_JBHSJF010000006.1"/>
</dbReference>
<organism evidence="4 5">
    <name type="scientific">Flaviflagellibacter deserti</name>
    <dbReference type="NCBI Taxonomy" id="2267266"/>
    <lineage>
        <taxon>Bacteria</taxon>
        <taxon>Pseudomonadati</taxon>
        <taxon>Pseudomonadota</taxon>
        <taxon>Alphaproteobacteria</taxon>
        <taxon>Hyphomicrobiales</taxon>
        <taxon>Flaviflagellibacter</taxon>
    </lineage>
</organism>
<evidence type="ECO:0000256" key="3">
    <source>
        <dbReference type="ARBA" id="ARBA00023186"/>
    </source>
</evidence>
<dbReference type="Gene3D" id="3.30.2180.10">
    <property type="entry name" value="ATP12-like"/>
    <property type="match status" value="1"/>
</dbReference>
<proteinExistence type="inferred from homology"/>
<comment type="similarity">
    <text evidence="1">Belongs to the ATP12 family.</text>
</comment>
<keyword evidence="3" id="KW-0143">Chaperone</keyword>
<dbReference type="Pfam" id="PF07542">
    <property type="entry name" value="ATP12"/>
    <property type="match status" value="1"/>
</dbReference>
<reference evidence="5" key="1">
    <citation type="journal article" date="2019" name="Int. J. Syst. Evol. Microbiol.">
        <title>The Global Catalogue of Microorganisms (GCM) 10K type strain sequencing project: providing services to taxonomists for standard genome sequencing and annotation.</title>
        <authorList>
            <consortium name="The Broad Institute Genomics Platform"/>
            <consortium name="The Broad Institute Genome Sequencing Center for Infectious Disease"/>
            <person name="Wu L."/>
            <person name="Ma J."/>
        </authorList>
    </citation>
    <scope>NUCLEOTIDE SEQUENCE [LARGE SCALE GENOMIC DNA]</scope>
    <source>
        <strain evidence="5">CGMCC 1.16444</strain>
    </source>
</reference>
<sequence length="248" mass="27466">MSNTDGPMQAAQRLMRPTLSKRFYEKAEAAEIEGGWGVMLDGRPVRTPAKTILSVPRRELAEELAQEWQAQVEVIDPNRMPLTRLVNSALDGVSRESDAVRAEIVKYAGSDLICYRAEGPDRLVAQQTAAWNPVLDWAHDHLGVRFVVAEGVMFVSQPPEALDAVAREVENLDVLRLSALSTSMTLTGSTLISLALLRGRLSLQESWAAAHVDEDWNIELWGADDEAMERRAARFEEMQAAARLMALA</sequence>
<dbReference type="Proteomes" id="UP001595796">
    <property type="component" value="Unassembled WGS sequence"/>
</dbReference>
<dbReference type="InterPro" id="IPR011419">
    <property type="entry name" value="ATP12_ATP_synth-F1-assembly"/>
</dbReference>
<evidence type="ECO:0000313" key="5">
    <source>
        <dbReference type="Proteomes" id="UP001595796"/>
    </source>
</evidence>
<dbReference type="PANTHER" id="PTHR21013:SF10">
    <property type="entry name" value="ATP SYNTHASE MITOCHONDRIAL F1 COMPLEX ASSEMBLY FACTOR 2"/>
    <property type="match status" value="1"/>
</dbReference>
<dbReference type="Gene3D" id="1.10.3580.10">
    <property type="entry name" value="ATP12 ATPase"/>
    <property type="match status" value="1"/>
</dbReference>
<keyword evidence="2" id="KW-0809">Transit peptide</keyword>
<dbReference type="InterPro" id="IPR023335">
    <property type="entry name" value="ATP12_ortho_dom_sf"/>
</dbReference>
<dbReference type="SUPFAM" id="SSF160909">
    <property type="entry name" value="ATP12-like"/>
    <property type="match status" value="1"/>
</dbReference>
<name>A0ABV9Z2Z4_9HYPH</name>
<evidence type="ECO:0000256" key="1">
    <source>
        <dbReference type="ARBA" id="ARBA00008231"/>
    </source>
</evidence>
<keyword evidence="5" id="KW-1185">Reference proteome</keyword>
<comment type="caution">
    <text evidence="4">The sequence shown here is derived from an EMBL/GenBank/DDBJ whole genome shotgun (WGS) entry which is preliminary data.</text>
</comment>
<evidence type="ECO:0000313" key="4">
    <source>
        <dbReference type="EMBL" id="MFC5068203.1"/>
    </source>
</evidence>
<gene>
    <name evidence="4" type="ORF">ACFPFW_09275</name>
</gene>
<evidence type="ECO:0000256" key="2">
    <source>
        <dbReference type="ARBA" id="ARBA00022946"/>
    </source>
</evidence>
<accession>A0ABV9Z2Z4</accession>
<dbReference type="EMBL" id="JBHSJF010000006">
    <property type="protein sequence ID" value="MFC5068203.1"/>
    <property type="molecule type" value="Genomic_DNA"/>
</dbReference>
<dbReference type="PANTHER" id="PTHR21013">
    <property type="entry name" value="ATP SYNTHASE MITOCHONDRIAL F1 COMPLEX ASSEMBLY FACTOR 2/ATP12 PROTEIN, MITOCHONDRIAL PRECURSOR"/>
    <property type="match status" value="1"/>
</dbReference>
<protein>
    <submittedName>
        <fullName evidence="4">ATP12 family chaperone protein</fullName>
    </submittedName>
</protein>
<dbReference type="InterPro" id="IPR042272">
    <property type="entry name" value="ATP12_ATP_synth-F1-assembly_N"/>
</dbReference>